<proteinExistence type="predicted"/>
<evidence type="ECO:0000313" key="8">
    <source>
        <dbReference type="EMBL" id="KAF2860675.1"/>
    </source>
</evidence>
<keyword evidence="9" id="KW-1185">Reference proteome</keyword>
<dbReference type="InterPro" id="IPR001607">
    <property type="entry name" value="Znf_UBP"/>
</dbReference>
<dbReference type="CDD" id="cd12717">
    <property type="entry name" value="RRM_ETP1"/>
    <property type="match status" value="1"/>
</dbReference>
<dbReference type="InterPro" id="IPR013083">
    <property type="entry name" value="Znf_RING/FYVE/PHD"/>
</dbReference>
<dbReference type="InterPro" id="IPR001841">
    <property type="entry name" value="Znf_RING"/>
</dbReference>
<dbReference type="Proteomes" id="UP000799421">
    <property type="component" value="Unassembled WGS sequence"/>
</dbReference>
<dbReference type="PROSITE" id="PS50271">
    <property type="entry name" value="ZF_UBP"/>
    <property type="match status" value="1"/>
</dbReference>
<dbReference type="SMART" id="SM00184">
    <property type="entry name" value="RING"/>
    <property type="match status" value="1"/>
</dbReference>
<evidence type="ECO:0000256" key="3">
    <source>
        <dbReference type="ARBA" id="ARBA00022833"/>
    </source>
</evidence>
<dbReference type="InterPro" id="IPR034931">
    <property type="entry name" value="ETP1_RRM"/>
</dbReference>
<keyword evidence="3" id="KW-0862">Zinc</keyword>
<keyword evidence="1" id="KW-0479">Metal-binding</keyword>
<evidence type="ECO:0000313" key="9">
    <source>
        <dbReference type="Proteomes" id="UP000799421"/>
    </source>
</evidence>
<dbReference type="OrthoDB" id="273556at2759"/>
<feature type="compositionally biased region" description="Basic and acidic residues" evidence="5">
    <location>
        <begin position="494"/>
        <end position="512"/>
    </location>
</feature>
<evidence type="ECO:0000256" key="4">
    <source>
        <dbReference type="PROSITE-ProRule" id="PRU00502"/>
    </source>
</evidence>
<dbReference type="PROSITE" id="PS50089">
    <property type="entry name" value="ZF_RING_2"/>
    <property type="match status" value="1"/>
</dbReference>
<evidence type="ECO:0000256" key="1">
    <source>
        <dbReference type="ARBA" id="ARBA00022723"/>
    </source>
</evidence>
<dbReference type="EMBL" id="MU005979">
    <property type="protein sequence ID" value="KAF2860675.1"/>
    <property type="molecule type" value="Genomic_DNA"/>
</dbReference>
<dbReference type="PANTHER" id="PTHR24007:SF7">
    <property type="entry name" value="BRCA1-ASSOCIATED PROTEIN"/>
    <property type="match status" value="1"/>
</dbReference>
<dbReference type="Pfam" id="PF07576">
    <property type="entry name" value="BRAP2"/>
    <property type="match status" value="1"/>
</dbReference>
<protein>
    <submittedName>
        <fullName evidence="8">Zf-UBP-domain-containing protein</fullName>
    </submittedName>
</protein>
<evidence type="ECO:0000256" key="5">
    <source>
        <dbReference type="SAM" id="MobiDB-lite"/>
    </source>
</evidence>
<dbReference type="Pfam" id="PF13639">
    <property type="entry name" value="zf-RING_2"/>
    <property type="match status" value="1"/>
</dbReference>
<accession>A0A6A7C152</accession>
<feature type="domain" description="RING-type" evidence="6">
    <location>
        <begin position="247"/>
        <end position="286"/>
    </location>
</feature>
<dbReference type="GO" id="GO:0016567">
    <property type="term" value="P:protein ubiquitination"/>
    <property type="evidence" value="ECO:0007669"/>
    <property type="project" value="TreeGrafter"/>
</dbReference>
<dbReference type="PANTHER" id="PTHR24007">
    <property type="entry name" value="BRCA1-ASSOCIATED PROTEIN"/>
    <property type="match status" value="1"/>
</dbReference>
<reference evidence="8" key="1">
    <citation type="journal article" date="2020" name="Stud. Mycol.">
        <title>101 Dothideomycetes genomes: a test case for predicting lifestyles and emergence of pathogens.</title>
        <authorList>
            <person name="Haridas S."/>
            <person name="Albert R."/>
            <person name="Binder M."/>
            <person name="Bloem J."/>
            <person name="Labutti K."/>
            <person name="Salamov A."/>
            <person name="Andreopoulos B."/>
            <person name="Baker S."/>
            <person name="Barry K."/>
            <person name="Bills G."/>
            <person name="Bluhm B."/>
            <person name="Cannon C."/>
            <person name="Castanera R."/>
            <person name="Culley D."/>
            <person name="Daum C."/>
            <person name="Ezra D."/>
            <person name="Gonzalez J."/>
            <person name="Henrissat B."/>
            <person name="Kuo A."/>
            <person name="Liang C."/>
            <person name="Lipzen A."/>
            <person name="Lutzoni F."/>
            <person name="Magnuson J."/>
            <person name="Mondo S."/>
            <person name="Nolan M."/>
            <person name="Ohm R."/>
            <person name="Pangilinan J."/>
            <person name="Park H.-J."/>
            <person name="Ramirez L."/>
            <person name="Alfaro M."/>
            <person name="Sun H."/>
            <person name="Tritt A."/>
            <person name="Yoshinaga Y."/>
            <person name="Zwiers L.-H."/>
            <person name="Turgeon B."/>
            <person name="Goodwin S."/>
            <person name="Spatafora J."/>
            <person name="Crous P."/>
            <person name="Grigoriev I."/>
        </authorList>
    </citation>
    <scope>NUCLEOTIDE SEQUENCE</scope>
    <source>
        <strain evidence="8">CBS 480.64</strain>
    </source>
</reference>
<evidence type="ECO:0000259" key="7">
    <source>
        <dbReference type="PROSITE" id="PS50271"/>
    </source>
</evidence>
<sequence>MTSRELYAARCIFTTHRYARLCIRAMAKFHLKLELYPTTKTEQANSFPNHSNSDWRHGAVAIVSINMDRKRGKEHIKAVYLPFEEKEKVGHGIVRLYRDDKEPTHPDNAKKKSALNRHAKNKNKTITNTAGTTLCILAVPTWMSPSDFLGFVGEQARNDVSHVRLIRTERMNKYMVLMKFRSAQKALDWQKTNDGRVFSVSDPETCQTVFVDSVQLVSSDTGFFNSLDPFVAKSATVPLSAKELPTCPVCLERMDESTGLLTIPCDHVFHCACLEKWRNSGCPICRYSHNPSFTFPYARPAPPAEHEDALCSVCAGTENLWICLICGNVGCGRYDGAHAYAHYEKTSHCFAMDLVTQHVWDYAGDAYVHRLVQTKADPHHENDAFQPQGDEMVPREKLETVAAEYTCLLTGQLDSQRKHFEELCARMKSQAEAANAHAEAAEARCKEMKEELEQMKKEFGQMQESKAIAESGREKAEKLRTEAERLARSTVKSLQDEKKMSEGMLRRVKASEESQRKLKAELEEMKQAKLETEEINHDLMVSLSGQIKLKAINENLEGATIQIVRDDKDGEGKKKKKKQ</sequence>
<dbReference type="Pfam" id="PF02148">
    <property type="entry name" value="zf-UBP"/>
    <property type="match status" value="1"/>
</dbReference>
<feature type="domain" description="UBP-type" evidence="7">
    <location>
        <begin position="293"/>
        <end position="387"/>
    </location>
</feature>
<dbReference type="GO" id="GO:0008270">
    <property type="term" value="F:zinc ion binding"/>
    <property type="evidence" value="ECO:0007669"/>
    <property type="project" value="UniProtKB-KW"/>
</dbReference>
<feature type="region of interest" description="Disordered" evidence="5">
    <location>
        <begin position="490"/>
        <end position="512"/>
    </location>
</feature>
<gene>
    <name evidence="8" type="ORF">K470DRAFT_257686</name>
</gene>
<dbReference type="GO" id="GO:0007265">
    <property type="term" value="P:Ras protein signal transduction"/>
    <property type="evidence" value="ECO:0007669"/>
    <property type="project" value="TreeGrafter"/>
</dbReference>
<evidence type="ECO:0000259" key="6">
    <source>
        <dbReference type="PROSITE" id="PS50089"/>
    </source>
</evidence>
<dbReference type="SMART" id="SM00290">
    <property type="entry name" value="ZnF_UBP"/>
    <property type="match status" value="1"/>
</dbReference>
<evidence type="ECO:0000256" key="2">
    <source>
        <dbReference type="ARBA" id="ARBA00022771"/>
    </source>
</evidence>
<dbReference type="GO" id="GO:0005737">
    <property type="term" value="C:cytoplasm"/>
    <property type="evidence" value="ECO:0007669"/>
    <property type="project" value="TreeGrafter"/>
</dbReference>
<dbReference type="CDD" id="cd16457">
    <property type="entry name" value="RING-H2_BRAP2"/>
    <property type="match status" value="1"/>
</dbReference>
<dbReference type="GO" id="GO:0061630">
    <property type="term" value="F:ubiquitin protein ligase activity"/>
    <property type="evidence" value="ECO:0007669"/>
    <property type="project" value="TreeGrafter"/>
</dbReference>
<dbReference type="Gene3D" id="3.30.40.10">
    <property type="entry name" value="Zinc/RING finger domain, C3HC4 (zinc finger)"/>
    <property type="match status" value="2"/>
</dbReference>
<name>A0A6A7C152_9PEZI</name>
<dbReference type="AlphaFoldDB" id="A0A6A7C152"/>
<dbReference type="SUPFAM" id="SSF57850">
    <property type="entry name" value="RING/U-box"/>
    <property type="match status" value="2"/>
</dbReference>
<dbReference type="InterPro" id="IPR011422">
    <property type="entry name" value="BRAP2/ETP1_RRM"/>
</dbReference>
<keyword evidence="2 4" id="KW-0863">Zinc-finger</keyword>
<dbReference type="InterPro" id="IPR047243">
    <property type="entry name" value="RING-H2_BRAP2"/>
</dbReference>
<organism evidence="8 9">
    <name type="scientific">Piedraia hortae CBS 480.64</name>
    <dbReference type="NCBI Taxonomy" id="1314780"/>
    <lineage>
        <taxon>Eukaryota</taxon>
        <taxon>Fungi</taxon>
        <taxon>Dikarya</taxon>
        <taxon>Ascomycota</taxon>
        <taxon>Pezizomycotina</taxon>
        <taxon>Dothideomycetes</taxon>
        <taxon>Dothideomycetidae</taxon>
        <taxon>Capnodiales</taxon>
        <taxon>Piedraiaceae</taxon>
        <taxon>Piedraia</taxon>
    </lineage>
</organism>